<dbReference type="AlphaFoldDB" id="A0A160KR34"/>
<name>A0A160KR34_9MICO</name>
<organism evidence="2 3">
    <name type="scientific">Rathayibacter tritici</name>
    <dbReference type="NCBI Taxonomy" id="33888"/>
    <lineage>
        <taxon>Bacteria</taxon>
        <taxon>Bacillati</taxon>
        <taxon>Actinomycetota</taxon>
        <taxon>Actinomycetes</taxon>
        <taxon>Micrococcales</taxon>
        <taxon>Microbacteriaceae</taxon>
        <taxon>Rathayibacter</taxon>
    </lineage>
</organism>
<dbReference type="STRING" id="33888.A6122_0710"/>
<sequence>MSTSKYSCSGSSAVRKPTDVIGARIFSGEGFQGRELTIWVPTQCPKDNRVNWFLVLGDELKMHVGSVQGWADCWVWLYRRDGSREGPFRSDVPDVSQDGGDQAVRVGLS</sequence>
<dbReference type="PATRIC" id="fig|33888.3.peg.789"/>
<accession>A0A160KR34</accession>
<dbReference type="Proteomes" id="UP000077071">
    <property type="component" value="Chromosome"/>
</dbReference>
<dbReference type="EMBL" id="CP015515">
    <property type="protein sequence ID" value="AND15863.1"/>
    <property type="molecule type" value="Genomic_DNA"/>
</dbReference>
<dbReference type="KEGG" id="rtn:A6122_0710"/>
<keyword evidence="3" id="KW-1185">Reference proteome</keyword>
<proteinExistence type="predicted"/>
<evidence type="ECO:0000313" key="2">
    <source>
        <dbReference type="EMBL" id="AND15863.1"/>
    </source>
</evidence>
<gene>
    <name evidence="2" type="ORF">A6122_0710</name>
</gene>
<protein>
    <submittedName>
        <fullName evidence="2">Uncharacterized protein</fullName>
    </submittedName>
</protein>
<reference evidence="2 3" key="1">
    <citation type="submission" date="2016-05" db="EMBL/GenBank/DDBJ databases">
        <title>Complete genome sequence of Rathayibacter tritici NCPPB 1953.</title>
        <authorList>
            <person name="Park J."/>
            <person name="Lee H.-H."/>
            <person name="Lee S.-W."/>
            <person name="Seo Y.-S."/>
        </authorList>
    </citation>
    <scope>NUCLEOTIDE SEQUENCE [LARGE SCALE GENOMIC DNA]</scope>
    <source>
        <strain evidence="2 3">NCPPB 1953</strain>
    </source>
</reference>
<feature type="region of interest" description="Disordered" evidence="1">
    <location>
        <begin position="86"/>
        <end position="109"/>
    </location>
</feature>
<evidence type="ECO:0000313" key="3">
    <source>
        <dbReference type="Proteomes" id="UP000077071"/>
    </source>
</evidence>
<evidence type="ECO:0000256" key="1">
    <source>
        <dbReference type="SAM" id="MobiDB-lite"/>
    </source>
</evidence>